<evidence type="ECO:0000313" key="9">
    <source>
        <dbReference type="EMBL" id="WMI40092.1"/>
    </source>
</evidence>
<dbReference type="EMBL" id="OQ999719">
    <property type="protein sequence ID" value="WMI40092.1"/>
    <property type="molecule type" value="Genomic_RNA"/>
</dbReference>
<evidence type="ECO:0000256" key="7">
    <source>
        <dbReference type="SAM" id="MobiDB-lite"/>
    </source>
</evidence>
<dbReference type="InterPro" id="IPR007322">
    <property type="entry name" value="RNA_pol_bunyavir"/>
</dbReference>
<name>A0AA51BSC1_9VIRU</name>
<evidence type="ECO:0000256" key="3">
    <source>
        <dbReference type="ARBA" id="ARBA00022679"/>
    </source>
</evidence>
<evidence type="ECO:0000256" key="4">
    <source>
        <dbReference type="ARBA" id="ARBA00030285"/>
    </source>
</evidence>
<protein>
    <recommendedName>
        <fullName evidence="2">RNA-directed RNA polymerase L</fullName>
        <ecNumber evidence="1">2.7.7.48</ecNumber>
    </recommendedName>
    <alternativeName>
        <fullName evidence="4">Large structural protein</fullName>
    </alternativeName>
    <alternativeName>
        <fullName evidence="6">Replicase</fullName>
    </alternativeName>
    <alternativeName>
        <fullName evidence="5">Transcriptase</fullName>
    </alternativeName>
</protein>
<keyword evidence="9" id="KW-0548">Nucleotidyltransferase</keyword>
<evidence type="ECO:0000259" key="8">
    <source>
        <dbReference type="PROSITE" id="PS50525"/>
    </source>
</evidence>
<evidence type="ECO:0000256" key="1">
    <source>
        <dbReference type="ARBA" id="ARBA00012494"/>
    </source>
</evidence>
<feature type="region of interest" description="Disordered" evidence="7">
    <location>
        <begin position="2479"/>
        <end position="2545"/>
    </location>
</feature>
<dbReference type="GO" id="GO:0039694">
    <property type="term" value="P:viral RNA genome replication"/>
    <property type="evidence" value="ECO:0007669"/>
    <property type="project" value="InterPro"/>
</dbReference>
<dbReference type="GO" id="GO:0003968">
    <property type="term" value="F:RNA-directed RNA polymerase activity"/>
    <property type="evidence" value="ECO:0007669"/>
    <property type="project" value="UniProtKB-KW"/>
</dbReference>
<reference evidence="9" key="2">
    <citation type="submission" date="2023-05" db="EMBL/GenBank/DDBJ databases">
        <authorList>
            <person name="Li W."/>
        </authorList>
    </citation>
    <scope>NUCLEOTIDE SEQUENCE</scope>
    <source>
        <strain evidence="9">RcLeV-0928-1</strain>
    </source>
</reference>
<evidence type="ECO:0000256" key="6">
    <source>
        <dbReference type="ARBA" id="ARBA00031012"/>
    </source>
</evidence>
<keyword evidence="3" id="KW-0808">Transferase</keyword>
<keyword evidence="9" id="KW-0696">RNA-directed RNA polymerase</keyword>
<accession>A0AA51BSC1</accession>
<sequence length="2831" mass="325077">MMMIQTYQRDSIRSGKKGRKCRYRNDAKIKSNKKKKACKSKSKSKGDLKNCLSKEIIRQKSLKQEKTCLISKDLDWEEKQRKVQAMKKHWKEEQHKAHIEKMAASLEKKAARLERIKRNGDCFETVMGKVGVRAKGKSSVCHLRDSQKDALAEQAGGFYVQFWSWNCWKNHISSTYFDGSHFVTGEELVSDDKYFFVEFYTQLMEFSIGDLLKNIPDSEYTTEGSLYEQDEALPFNIQVSMDNVNVFVSAPTSPGHPSVMDGVRLVFNQLSESLKNIRHEIVSSLCQGGTDIPFSSIDPNYTEDAAEPFHRLTPDYFNEQRRFIGELGTSASPLEGAMSRMFTAKQEKYSPYLSRCQISRYYIFIVSSRSVFTNYPIQQYVVDQLCMRCRFGLSAEAEITSLLGDNIFLDSESSESISKIRTLLLGLGGKFRENEEYDKSIFDAAKLNLSEEEELHVQKLLKETWKATRDIKKDEPVVMDEYMKSFDGEHSRNSDKRVCNFPFILSKKNVEGKLVNLELTDTKELPNYLRLLWMSALDKTNQSSWFSTEEIDAEEAKTPKEANRHRNRKAHQFTYKPDLEDSVELASRSGIGGRRLKDFLIDKEAEGHKGFSPDTPVKDIENYLYNETYLLGQTDEDFSTNPSLQLLSRAKEYSEGQKPRLDSSINILQDVVLKSRIVSFADMITDIMSEIAYALKHYTKDGQYIYKHVYSYNVGFIIHTAGEHSFVSFVFRKEDSEPFDTHRMGPEIFNGGKCWITDFVSYNKTAVEHYLKAGPYIASIFSHLLSTEGIDVLGGKATDLLTNPLSYKSFWINLKFILILYLNNKRDSEEAVTSSRYLYMNLLDEFRPNPYGFVERLPTILRSRLTVFIVKRLKKHMDWSFDNPLKKDVTKNSGGEAPINYINLRSYITGEDISISQMVDMFYYGYVVNKEREQSVHASFSICKKLFKEEFKHLNNKREGKRVLDVLNSPESHRTDLPLLKWFLKMFDGIAQRKIAPNYKEVMEKSILIAFSRSTFSTLATLKASAKDHSVNYPAIQGGNQSFRETIAFLRTNMPNEYRRRPKTLESISLLAAEFEGTEGIKLEELFQLIPYCLDSLESKDGFDSDLFSKSQHGGDREIHVLEIKARVVQYFLETISKTICTFFPSETTVNAHEKEKFVNKHYKRCSVTFNEFLTLSKSADAKTWCQNHHVSRFAVMLIALTHKTFHSFIYRTLYLWTRKKVSIPADLVALFLSNQTTISGDSTFVEMRRRFYEGELPFLKAGDGKAQISGGMFQGIYHRTSSLYHVVIQDVMENVEIEFFKRLTGSTMVVTKKVGSDDSVSMNSFALTKNSKEHLKIAYRLIGWKEILAEYLAVFNSKAKTVRGIIDLLEYNSEWYVRTRSIKPTFRWVSACMETTVVESFITRYRIFSNTLTQVIEGGSPTLAASLIQLCQGLLHYKLLGSGTSSLFPAASEKLLCFPDPALGFFPLDPDITAGLLGLDFNMYCIAKKSGYGHHLATIESNAENPILDYEGKRGESFRKSSSRTRLQFGVTNLWDVIKSSVNGEELDEIIAMVDADPLLIYGSHKSWKDDRISILLKLYSPGVKASLNNRNSLIRMQVASAYILRCACFVDPGDPMNRKTLIQLLDSQLETAVKVENVDEYLQVIFPLIAQYEELRVFVEYTTKKMFYSPADYKMRNKATIEIYHSIIPGKFALIDICKRKWFGAKHSLPLGETSFNQIWIDTKEEFKFLRDTHDETRAFTGMNTVSLKYFLESVISKERKVRLNDTSAKGSSVFNTITRILWPNVKLRTPEDLSRKSSIRSLRSSLFCIMNYFFSQNIQDEMVKDLIVSSDVLDDKKMRVSPLGKNLKLMKDYITGKRSKISVLEEIKSTRGGSVGYFSIRQEFGLNKRRKGPGQWRGIINECHVIIDIEDSDCVQITANRIFDADHLGKQLKQILREMNVNISSARFSPNNVYLVEGGKLVVFPEAPSIGVPVVVNNSTKVSVMEKLLSYDWRITCNEYSIKLQLHQGGSPDITVLSEFITRRDWDPTLEEINSENILFSHFQKGRSVPMRDWVLFSREYLPEFHHRRLGVYDLAAKGKSFNGIDPSKLRAMLLRVWGSRKTMNEEILGLLHHTESAEIHMDNIEEAIDRMMFSVPNMEPIKDLTMMMALGPVLSEKEMRQQSILTGGFVSEDAMETFLTMFEDTDIDIVEKQEIQMLTLKGMPTTNAFFNELIKTTVMTQPNLTYEQLSSGSLIEIEGLHGRILSLIFGRDLEAKWSYELERGDVPYEEHSTQVSSISVDSNISLRQLAQDILAIEDSLKSAEGIVKRMLLKQLRKEQDLMERMKISMEIHDMDNSPLEVVNKKIFVTDIMKYRSRDYDDFGDLMCPEDEELYTLTNSRLRSIVNGLFDNDDIDENTVAIYKQAISSRDFTEEYAYLLTNGLQFELKIYYGDKLLIHQIPRVNEDGVGLRYTIVPGSTNLIDMYDTINLSHEITEEDDDTKSHGSEEFTPRLPTEEEGEWEGDALMTSSMRTIKRPVSDNGFSDEGKEPSAEKDPEEPVYNTKSIEEQLQEIDFMSTDESTVLTAYDLESRKADEERKEKETRQMIQLENELRAKTDYDARIGDTNEENVNLIRNEIRAQKLEMGIAILRADRKPGMAKMAKITLQNHMPKQDMFNWQETSGENAECLIHALVQATNLPYQVIKSQAMTLFRRGIASLGPDVLNELGVTLDNFFNIDIVLCLPCFRGFSLYILTNGDPIIIDRGRNWIVIRNIDNVHYENAVRDDVFEERVEYMNVILQDISRRYKSGVSDEVRVRKIGELEEELSKLQRCKISRNQTTGAYWLDE</sequence>
<reference evidence="9" key="1">
    <citation type="journal article" date="2023" name="Microbiol. Spectr.">
        <title>Extreme Diversity of Mycoviruses Present in Single Strains of Rhizoctonia cerealis, the Pathogen of Wheat Sharp Eyespot.</title>
        <authorList>
            <person name="Li W."/>
            <person name="Sun H."/>
            <person name="Cao S."/>
            <person name="Zhang A."/>
            <person name="Zhang H."/>
            <person name="Shu Y."/>
            <person name="Chen H."/>
        </authorList>
    </citation>
    <scope>NUCLEOTIDE SEQUENCE</scope>
    <source>
        <strain evidence="9">RcLeV-0928-1</strain>
    </source>
</reference>
<dbReference type="Pfam" id="PF04196">
    <property type="entry name" value="Bunya_RdRp"/>
    <property type="match status" value="1"/>
</dbReference>
<proteinExistence type="predicted"/>
<dbReference type="PROSITE" id="PS50525">
    <property type="entry name" value="RDRP_SSRNA_NEG_SEG"/>
    <property type="match status" value="1"/>
</dbReference>
<feature type="domain" description="RdRp catalytic" evidence="8">
    <location>
        <begin position="1162"/>
        <end position="1363"/>
    </location>
</feature>
<feature type="compositionally biased region" description="Basic residues" evidence="7">
    <location>
        <begin position="30"/>
        <end position="43"/>
    </location>
</feature>
<evidence type="ECO:0000256" key="5">
    <source>
        <dbReference type="ARBA" id="ARBA00030436"/>
    </source>
</evidence>
<feature type="compositionally biased region" description="Basic and acidic residues" evidence="7">
    <location>
        <begin position="2529"/>
        <end position="2538"/>
    </location>
</feature>
<feature type="compositionally biased region" description="Basic and acidic residues" evidence="7">
    <location>
        <begin position="2485"/>
        <end position="2494"/>
    </location>
</feature>
<dbReference type="EC" id="2.7.7.48" evidence="1"/>
<dbReference type="InterPro" id="IPR007099">
    <property type="entry name" value="RNA-dir_pol_NSvirus"/>
</dbReference>
<evidence type="ECO:0000256" key="2">
    <source>
        <dbReference type="ARBA" id="ARBA00018602"/>
    </source>
</evidence>
<feature type="region of interest" description="Disordered" evidence="7">
    <location>
        <begin position="1"/>
        <end position="46"/>
    </location>
</feature>
<dbReference type="GO" id="GO:0006351">
    <property type="term" value="P:DNA-templated transcription"/>
    <property type="evidence" value="ECO:0007669"/>
    <property type="project" value="InterPro"/>
</dbReference>
<organism evidence="9">
    <name type="scientific">Rhizoctonia cerealis lentinuvirus</name>
    <dbReference type="NCBI Taxonomy" id="3068668"/>
    <lineage>
        <taxon>Viruses</taxon>
        <taxon>Riboviria</taxon>
        <taxon>Orthornavirae</taxon>
        <taxon>Negarnaviricota</taxon>
        <taxon>Polyploviricotina</taxon>
        <taxon>Bunyaviricetes</taxon>
        <taxon>Hareavirales</taxon>
        <taxon>Phenuiviridae</taxon>
        <taxon>Lentinuvirus</taxon>
    </lineage>
</organism>